<name>A0A0L8BQR4_ENSAD</name>
<dbReference type="GO" id="GO:0031177">
    <property type="term" value="F:phosphopantetheine binding"/>
    <property type="evidence" value="ECO:0007669"/>
    <property type="project" value="TreeGrafter"/>
</dbReference>
<dbReference type="GO" id="GO:0009366">
    <property type="term" value="C:enterobactin synthetase complex"/>
    <property type="evidence" value="ECO:0007669"/>
    <property type="project" value="TreeGrafter"/>
</dbReference>
<comment type="caution">
    <text evidence="5">The sequence shown here is derived from an EMBL/GenBank/DDBJ whole genome shotgun (WGS) entry which is preliminary data.</text>
</comment>
<sequence>MKEINNTAPVAEPTVVAEFPCSQTQLRCWILDQLKPGNPALNVAVRWEIRGAFRSSTLEAAFRTVIQRHEILRTRFVEVGGRPCQQVVDQVDFKMSVIDLRNVPAEQRDQRILSIGEETARAPFDLASPCLFRVSLLMVENERGFLLITAHQSCFDGWSIRVLGREVGEIAAALDAGRQPVVPDLPLQYGDFSLWQQEYLNSYGFETEKSFWREQLSGAPYFEVVPDTPRGPVKTSRGNILSVNNTGDFSERIDAAARAHRVSLYSFGAAVVSALLHRYTGQNTVMFGSQVAGRDETDLENLIGVFINNVVLRFDMAGDISFADHVRSASEKVTAALNHHRMPFNKLVELVNPVRDPSRNPLISVNFNLQKAFLEDHQYGGFELISAPSQSPGVIYDLSFIMIGRPSGWRMSIEYNADLFEKSTIESLLRLWQEAYEAALEHPSAPLSALTIPAREIKTQRVETGRATAIEQMLAAHPSVGSAVVLVEDDGKRVHAFVTPALTITEPLDRLPEHLMEYLGRQLSQSAMPGGISVLLNFPRDASGTVDRAALRIPAPPPALAKTVIGRIEPAGVPVPLPTARTDQTKALAAIWAEVLGVPTIAPDDNFFALGGHSLLALRMLSGARSKLGAKADLEQLFKQPTFAGFANALFGRTEPSGTELEGPSASPWNVTACGRTDAPYTLYTLNHPFLYYRLATDLGDAVSVYNANMFHADLTGHLASMSLEEIAGHAVDSMGADILKGPVGVMGLCVNGVLAVEIARQLRERGADLRFTAVIDAWAPGYVRSQPRLRRLRWNGERRLKRIGYFTRKLFSGRISFVDYLREFNFTLALLKRLGLRAGTYSQEEAVNADVTDLLINAARRYRPPTTNEKSVLLFRSEATHRRARKLLFGWGGAIAGDSEVFDLEGWHEDSLNSNSIQALATIVINRFRSHGES</sequence>
<feature type="domain" description="Carrier" evidence="4">
    <location>
        <begin position="579"/>
        <end position="654"/>
    </location>
</feature>
<dbReference type="PROSITE" id="PS50075">
    <property type="entry name" value="CARRIER"/>
    <property type="match status" value="1"/>
</dbReference>
<dbReference type="GO" id="GO:0047527">
    <property type="term" value="F:2,3-dihydroxybenzoate-serine ligase activity"/>
    <property type="evidence" value="ECO:0007669"/>
    <property type="project" value="TreeGrafter"/>
</dbReference>
<dbReference type="Gene3D" id="3.40.50.1820">
    <property type="entry name" value="alpha/beta hydrolase"/>
    <property type="match status" value="1"/>
</dbReference>
<dbReference type="SUPFAM" id="SSF47336">
    <property type="entry name" value="ACP-like"/>
    <property type="match status" value="1"/>
</dbReference>
<dbReference type="InterPro" id="IPR045851">
    <property type="entry name" value="AMP-bd_C_sf"/>
</dbReference>
<proteinExistence type="predicted"/>
<dbReference type="GO" id="GO:0043041">
    <property type="term" value="P:amino acid activation for nonribosomal peptide biosynthetic process"/>
    <property type="evidence" value="ECO:0007669"/>
    <property type="project" value="TreeGrafter"/>
</dbReference>
<dbReference type="Gene3D" id="1.10.1200.10">
    <property type="entry name" value="ACP-like"/>
    <property type="match status" value="1"/>
</dbReference>
<dbReference type="InterPro" id="IPR001242">
    <property type="entry name" value="Condensation_dom"/>
</dbReference>
<evidence type="ECO:0000256" key="1">
    <source>
        <dbReference type="ARBA" id="ARBA00001957"/>
    </source>
</evidence>
<dbReference type="InterPro" id="IPR009081">
    <property type="entry name" value="PP-bd_ACP"/>
</dbReference>
<accession>A0A0L8BQR4</accession>
<dbReference type="Gene3D" id="3.30.559.10">
    <property type="entry name" value="Chloramphenicol acetyltransferase-like domain"/>
    <property type="match status" value="1"/>
</dbReference>
<dbReference type="PATRIC" id="fig|106592.7.peg.1886"/>
<gene>
    <name evidence="5" type="ORF">AC244_20285</name>
</gene>
<dbReference type="InterPro" id="IPR025110">
    <property type="entry name" value="AMP-bd_C"/>
</dbReference>
<dbReference type="InterPro" id="IPR023213">
    <property type="entry name" value="CAT-like_dom_sf"/>
</dbReference>
<dbReference type="PROSITE" id="PS00012">
    <property type="entry name" value="PHOSPHOPANTETHEINE"/>
    <property type="match status" value="1"/>
</dbReference>
<evidence type="ECO:0000313" key="5">
    <source>
        <dbReference type="EMBL" id="KOF16890.1"/>
    </source>
</evidence>
<dbReference type="PANTHER" id="PTHR45527:SF1">
    <property type="entry name" value="FATTY ACID SYNTHASE"/>
    <property type="match status" value="1"/>
</dbReference>
<dbReference type="InterPro" id="IPR006162">
    <property type="entry name" value="Ppantetheine_attach_site"/>
</dbReference>
<reference evidence="6" key="1">
    <citation type="submission" date="2015-07" db="EMBL/GenBank/DDBJ databases">
        <title>Whole genome sequence of an Ensifer adhaerens strain isolated from a cave pool in the Wind Cave National Park.</title>
        <authorList>
            <person name="Eng W.W.H."/>
            <person name="Gan H.M."/>
            <person name="Barton H.A."/>
            <person name="Savka M.A."/>
        </authorList>
    </citation>
    <scope>NUCLEOTIDE SEQUENCE [LARGE SCALE GENOMIC DNA]</scope>
    <source>
        <strain evidence="6">SD006</strain>
    </source>
</reference>
<dbReference type="FunFam" id="1.10.1200.10:FF:000016">
    <property type="entry name" value="Non-ribosomal peptide synthase"/>
    <property type="match status" value="1"/>
</dbReference>
<dbReference type="Proteomes" id="UP000037425">
    <property type="component" value="Unassembled WGS sequence"/>
</dbReference>
<evidence type="ECO:0000256" key="2">
    <source>
        <dbReference type="ARBA" id="ARBA00022450"/>
    </source>
</evidence>
<dbReference type="InterPro" id="IPR029058">
    <property type="entry name" value="AB_hydrolase_fold"/>
</dbReference>
<dbReference type="EMBL" id="LGAP01000014">
    <property type="protein sequence ID" value="KOF16890.1"/>
    <property type="molecule type" value="Genomic_DNA"/>
</dbReference>
<comment type="cofactor">
    <cofactor evidence="1">
        <name>pantetheine 4'-phosphate</name>
        <dbReference type="ChEBI" id="CHEBI:47942"/>
    </cofactor>
</comment>
<dbReference type="SUPFAM" id="SSF53474">
    <property type="entry name" value="alpha/beta-Hydrolases"/>
    <property type="match status" value="1"/>
</dbReference>
<dbReference type="AlphaFoldDB" id="A0A0L8BQR4"/>
<keyword evidence="2" id="KW-0596">Phosphopantetheine</keyword>
<dbReference type="OrthoDB" id="9778690at2"/>
<evidence type="ECO:0000259" key="4">
    <source>
        <dbReference type="PROSITE" id="PS50075"/>
    </source>
</evidence>
<dbReference type="PANTHER" id="PTHR45527">
    <property type="entry name" value="NONRIBOSOMAL PEPTIDE SYNTHETASE"/>
    <property type="match status" value="1"/>
</dbReference>
<dbReference type="InterPro" id="IPR001031">
    <property type="entry name" value="Thioesterase"/>
</dbReference>
<dbReference type="Pfam" id="PF00975">
    <property type="entry name" value="Thioesterase"/>
    <property type="match status" value="1"/>
</dbReference>
<dbReference type="CDD" id="cd19531">
    <property type="entry name" value="LCL_NRPS-like"/>
    <property type="match status" value="1"/>
</dbReference>
<dbReference type="Gene3D" id="3.30.559.30">
    <property type="entry name" value="Nonribosomal peptide synthetase, condensation domain"/>
    <property type="match status" value="1"/>
</dbReference>
<dbReference type="RefSeq" id="WP_053250604.1">
    <property type="nucleotide sequence ID" value="NZ_LGAP01000014.1"/>
</dbReference>
<evidence type="ECO:0000313" key="6">
    <source>
        <dbReference type="Proteomes" id="UP000037425"/>
    </source>
</evidence>
<keyword evidence="3" id="KW-0597">Phosphoprotein</keyword>
<evidence type="ECO:0000256" key="3">
    <source>
        <dbReference type="ARBA" id="ARBA00022553"/>
    </source>
</evidence>
<dbReference type="GO" id="GO:0009239">
    <property type="term" value="P:enterobactin biosynthetic process"/>
    <property type="evidence" value="ECO:0007669"/>
    <property type="project" value="TreeGrafter"/>
</dbReference>
<organism evidence="5 6">
    <name type="scientific">Ensifer adhaerens</name>
    <name type="common">Sinorhizobium morelense</name>
    <dbReference type="NCBI Taxonomy" id="106592"/>
    <lineage>
        <taxon>Bacteria</taxon>
        <taxon>Pseudomonadati</taxon>
        <taxon>Pseudomonadota</taxon>
        <taxon>Alphaproteobacteria</taxon>
        <taxon>Hyphomicrobiales</taxon>
        <taxon>Rhizobiaceae</taxon>
        <taxon>Sinorhizobium/Ensifer group</taxon>
        <taxon>Ensifer</taxon>
    </lineage>
</organism>
<dbReference type="Gene3D" id="3.30.300.30">
    <property type="match status" value="1"/>
</dbReference>
<dbReference type="SUPFAM" id="SSF52777">
    <property type="entry name" value="CoA-dependent acyltransferases"/>
    <property type="match status" value="2"/>
</dbReference>
<dbReference type="GO" id="GO:0005829">
    <property type="term" value="C:cytosol"/>
    <property type="evidence" value="ECO:0007669"/>
    <property type="project" value="TreeGrafter"/>
</dbReference>
<dbReference type="Pfam" id="PF00668">
    <property type="entry name" value="Condensation"/>
    <property type="match status" value="1"/>
</dbReference>
<dbReference type="SUPFAM" id="SSF56801">
    <property type="entry name" value="Acetyl-CoA synthetase-like"/>
    <property type="match status" value="1"/>
</dbReference>
<dbReference type="Pfam" id="PF13193">
    <property type="entry name" value="AMP-binding_C"/>
    <property type="match status" value="1"/>
</dbReference>
<dbReference type="GO" id="GO:0072330">
    <property type="term" value="P:monocarboxylic acid biosynthetic process"/>
    <property type="evidence" value="ECO:0007669"/>
    <property type="project" value="UniProtKB-ARBA"/>
</dbReference>
<dbReference type="Pfam" id="PF00550">
    <property type="entry name" value="PP-binding"/>
    <property type="match status" value="1"/>
</dbReference>
<dbReference type="InterPro" id="IPR036736">
    <property type="entry name" value="ACP-like_sf"/>
</dbReference>
<protein>
    <submittedName>
        <fullName evidence="5">Condensation protein</fullName>
    </submittedName>
</protein>